<dbReference type="KEGG" id="lsh:CAB17_11525"/>
<name>A0A2H5FM49_9GAMM</name>
<gene>
    <name evidence="1" type="ORF">CAB17_11525</name>
</gene>
<keyword evidence="2" id="KW-1185">Reference proteome</keyword>
<evidence type="ECO:0000313" key="2">
    <source>
        <dbReference type="Proteomes" id="UP000234343"/>
    </source>
</evidence>
<organism evidence="1 2">
    <name type="scientific">Legionella sainthelensi</name>
    <dbReference type="NCBI Taxonomy" id="28087"/>
    <lineage>
        <taxon>Bacteria</taxon>
        <taxon>Pseudomonadati</taxon>
        <taxon>Pseudomonadota</taxon>
        <taxon>Gammaproteobacteria</taxon>
        <taxon>Legionellales</taxon>
        <taxon>Legionellaceae</taxon>
        <taxon>Legionella</taxon>
    </lineage>
</organism>
<protein>
    <submittedName>
        <fullName evidence="1">Uncharacterized protein</fullName>
    </submittedName>
</protein>
<proteinExistence type="predicted"/>
<dbReference type="AlphaFoldDB" id="A0A2H5FM49"/>
<accession>A0A2H5FM49</accession>
<dbReference type="EMBL" id="CP025491">
    <property type="protein sequence ID" value="AUH72613.1"/>
    <property type="molecule type" value="Genomic_DNA"/>
</dbReference>
<sequence>MYILEIIWDQMQLIISLKKINVDLLNNLKYIEGFKCNCKSSFVVTQANFFLERLRIQMIRKNGGFYLIYCNPPHI</sequence>
<reference evidence="1 2" key="1">
    <citation type="submission" date="2017-12" db="EMBL/GenBank/DDBJ databases">
        <title>Legionella sainthelensi LA01-117, whole genome sequence of a clinical isolate from New Zealand.</title>
        <authorList>
            <person name="Cree S.L."/>
            <person name="Slow S."/>
            <person name="Kennedy M.A."/>
            <person name="Murdoch D.R."/>
            <person name="Biggs P.J."/>
            <person name="Anderson T."/>
        </authorList>
    </citation>
    <scope>NUCLEOTIDE SEQUENCE [LARGE SCALE GENOMIC DNA]</scope>
    <source>
        <strain evidence="1 2">LA01-117</strain>
    </source>
</reference>
<dbReference type="Proteomes" id="UP000234343">
    <property type="component" value="Chromosome"/>
</dbReference>
<evidence type="ECO:0000313" key="1">
    <source>
        <dbReference type="EMBL" id="AUH72613.1"/>
    </source>
</evidence>